<proteinExistence type="predicted"/>
<keyword evidence="3" id="KW-1185">Reference proteome</keyword>
<evidence type="ECO:0000259" key="1">
    <source>
        <dbReference type="Pfam" id="PF04970"/>
    </source>
</evidence>
<dbReference type="InterPro" id="IPR007053">
    <property type="entry name" value="LRAT_dom"/>
</dbReference>
<dbReference type="Gene3D" id="3.90.1720.10">
    <property type="entry name" value="endopeptidase domain like (from Nostoc punctiforme)"/>
    <property type="match status" value="1"/>
</dbReference>
<sequence>MKADLNPKPGDIIQFHEHEDVGLYLGKGVAHIFGDKFKNDDVVIHMRGDGNGSIHIQLSNWPHTIKARKYNILESEYESFSVIEMAKRAKKWVGCKVTKFSYEKYNCEHFVHLIKHGRMESIIENDLKKLYKESNPDNPKTNISKDDCTGNFRNYPDEIWSLTREYGNGGDQHPKTIVSQNAKFLKQFYEFVPAKGKNAPILKVANYPHLVIHFMEAYSNTHSGELLRSAKKLEELIKTSPASKESHIQALLNGMKSLWCAEAIKIAPPKTAGQLYQCGEKTTHFNIDALVLRDVVKIAKLALKDFLDVITPMIDGNHNSKWLEEQRKTSDNPMLYMKVADWMDPSHLFEAYEGKRCVEERILDKLWRSVEIESAPPRPYEIKIVHFDSHEAK</sequence>
<dbReference type="AlphaFoldDB" id="A0AAD4QSQ5"/>
<name>A0AAD4QSQ5_9BILA</name>
<feature type="domain" description="LRAT" evidence="1">
    <location>
        <begin position="7"/>
        <end position="118"/>
    </location>
</feature>
<organism evidence="2 3">
    <name type="scientific">Ditylenchus destructor</name>
    <dbReference type="NCBI Taxonomy" id="166010"/>
    <lineage>
        <taxon>Eukaryota</taxon>
        <taxon>Metazoa</taxon>
        <taxon>Ecdysozoa</taxon>
        <taxon>Nematoda</taxon>
        <taxon>Chromadorea</taxon>
        <taxon>Rhabditida</taxon>
        <taxon>Tylenchina</taxon>
        <taxon>Tylenchomorpha</taxon>
        <taxon>Sphaerularioidea</taxon>
        <taxon>Anguinidae</taxon>
        <taxon>Anguininae</taxon>
        <taxon>Ditylenchus</taxon>
    </lineage>
</organism>
<dbReference type="Pfam" id="PF04970">
    <property type="entry name" value="LRAT"/>
    <property type="match status" value="1"/>
</dbReference>
<reference evidence="2" key="1">
    <citation type="submission" date="2022-01" db="EMBL/GenBank/DDBJ databases">
        <title>Genome Sequence Resource for Two Populations of Ditylenchus destructor, the Migratory Endoparasitic Phytonematode.</title>
        <authorList>
            <person name="Zhang H."/>
            <person name="Lin R."/>
            <person name="Xie B."/>
        </authorList>
    </citation>
    <scope>NUCLEOTIDE SEQUENCE</scope>
    <source>
        <strain evidence="2">BazhouSP</strain>
    </source>
</reference>
<accession>A0AAD4QSQ5</accession>
<dbReference type="Proteomes" id="UP001201812">
    <property type="component" value="Unassembled WGS sequence"/>
</dbReference>
<gene>
    <name evidence="2" type="ORF">DdX_22062</name>
</gene>
<evidence type="ECO:0000313" key="2">
    <source>
        <dbReference type="EMBL" id="KAI1691154.1"/>
    </source>
</evidence>
<protein>
    <recommendedName>
        <fullName evidence="1">LRAT domain-containing protein</fullName>
    </recommendedName>
</protein>
<comment type="caution">
    <text evidence="2">The sequence shown here is derived from an EMBL/GenBank/DDBJ whole genome shotgun (WGS) entry which is preliminary data.</text>
</comment>
<dbReference type="EMBL" id="JAKKPZ010000992">
    <property type="protein sequence ID" value="KAI1691154.1"/>
    <property type="molecule type" value="Genomic_DNA"/>
</dbReference>
<evidence type="ECO:0000313" key="3">
    <source>
        <dbReference type="Proteomes" id="UP001201812"/>
    </source>
</evidence>